<dbReference type="PANTHER" id="PTHR43471">
    <property type="entry name" value="ABC TRANSPORTER PERMEASE"/>
    <property type="match status" value="1"/>
</dbReference>
<comment type="caution">
    <text evidence="7">The sequence shown here is derived from an EMBL/GenBank/DDBJ whole genome shotgun (WGS) entry which is preliminary data.</text>
</comment>
<evidence type="ECO:0000313" key="7">
    <source>
        <dbReference type="EMBL" id="MBD1390367.1"/>
    </source>
</evidence>
<evidence type="ECO:0000256" key="1">
    <source>
        <dbReference type="ARBA" id="ARBA00004141"/>
    </source>
</evidence>
<evidence type="ECO:0000313" key="8">
    <source>
        <dbReference type="Proteomes" id="UP000638014"/>
    </source>
</evidence>
<dbReference type="AlphaFoldDB" id="A0A8J6QUT7"/>
<dbReference type="GO" id="GO:0140359">
    <property type="term" value="F:ABC-type transporter activity"/>
    <property type="evidence" value="ECO:0007669"/>
    <property type="project" value="InterPro"/>
</dbReference>
<feature type="transmembrane region" description="Helical" evidence="5">
    <location>
        <begin position="276"/>
        <end position="301"/>
    </location>
</feature>
<evidence type="ECO:0000256" key="5">
    <source>
        <dbReference type="SAM" id="Phobius"/>
    </source>
</evidence>
<keyword evidence="3 5" id="KW-1133">Transmembrane helix</keyword>
<feature type="transmembrane region" description="Helical" evidence="5">
    <location>
        <begin position="307"/>
        <end position="327"/>
    </location>
</feature>
<evidence type="ECO:0000256" key="4">
    <source>
        <dbReference type="ARBA" id="ARBA00023136"/>
    </source>
</evidence>
<feature type="transmembrane region" description="Helical" evidence="5">
    <location>
        <begin position="358"/>
        <end position="376"/>
    </location>
</feature>
<evidence type="ECO:0000256" key="3">
    <source>
        <dbReference type="ARBA" id="ARBA00022989"/>
    </source>
</evidence>
<feature type="transmembrane region" description="Helical" evidence="5">
    <location>
        <begin position="212"/>
        <end position="232"/>
    </location>
</feature>
<dbReference type="Proteomes" id="UP000638014">
    <property type="component" value="Unassembled WGS sequence"/>
</dbReference>
<keyword evidence="2 5" id="KW-0812">Transmembrane</keyword>
<evidence type="ECO:0000259" key="6">
    <source>
        <dbReference type="Pfam" id="PF12698"/>
    </source>
</evidence>
<evidence type="ECO:0000256" key="2">
    <source>
        <dbReference type="ARBA" id="ARBA00022692"/>
    </source>
</evidence>
<name>A0A8J6QUT7_9GAMM</name>
<sequence length="391" mass="43544">MWHLYQKELLELTRDRRVMMTMILTPLLIMPIIMAISMGVTATVASAKQQETIRYDVRGEFSDYSVVAALNKQQGLSRTTLARGVTPQQALADGQVDLVLEVQGVMPSATWVLHYNGAEVFSRATRLIEKVKADLARQWQVKQLQQQGLDESQQQQWLTPITLEKQSVADERETVGEAVGGFLPYIMLIIALSGAIYPAVDIGAGEKERGTLETLLMLPLTTTEIVLAKIALVSTTAFVTASLMLMSMAGWGAAAAFGLDIDVVKEAMQSFHFHDLILILLSVIPACIMFGSLMMAISFYARSFKEAQTYMGFAFTLPFLPLLLASLPGIEMNFWWAMVPLSNVALAIKELAKGTLEWGYLLLIWANAGFIAWLLTRLTVRWCQREQVLFR</sequence>
<keyword evidence="4 5" id="KW-0472">Membrane</keyword>
<feature type="domain" description="ABC-2 type transporter transmembrane" evidence="6">
    <location>
        <begin position="18"/>
        <end position="371"/>
    </location>
</feature>
<dbReference type="GO" id="GO:0016020">
    <property type="term" value="C:membrane"/>
    <property type="evidence" value="ECO:0007669"/>
    <property type="project" value="UniProtKB-SubCell"/>
</dbReference>
<feature type="transmembrane region" description="Helical" evidence="5">
    <location>
        <begin position="238"/>
        <end position="264"/>
    </location>
</feature>
<comment type="subcellular location">
    <subcellularLocation>
        <location evidence="1">Membrane</location>
        <topology evidence="1">Multi-pass membrane protein</topology>
    </subcellularLocation>
</comment>
<dbReference type="InterPro" id="IPR013525">
    <property type="entry name" value="ABC2_TM"/>
</dbReference>
<accession>A0A8J6QUT7</accession>
<feature type="transmembrane region" description="Helical" evidence="5">
    <location>
        <begin position="182"/>
        <end position="200"/>
    </location>
</feature>
<dbReference type="EMBL" id="JACXAF010000017">
    <property type="protein sequence ID" value="MBD1390367.1"/>
    <property type="molecule type" value="Genomic_DNA"/>
</dbReference>
<gene>
    <name evidence="7" type="ORF">IC617_13070</name>
</gene>
<protein>
    <submittedName>
        <fullName evidence="7">ABC transporter permease</fullName>
    </submittedName>
</protein>
<dbReference type="RefSeq" id="WP_191145437.1">
    <property type="nucleotide sequence ID" value="NZ_JACXAF010000017.1"/>
</dbReference>
<dbReference type="Pfam" id="PF12698">
    <property type="entry name" value="ABC2_membrane_3"/>
    <property type="match status" value="1"/>
</dbReference>
<proteinExistence type="predicted"/>
<reference evidence="7" key="1">
    <citation type="submission" date="2020-09" db="EMBL/GenBank/DDBJ databases">
        <title>A novel bacterium of genus Neiella, isolated from South China Sea.</title>
        <authorList>
            <person name="Huang H."/>
            <person name="Mo K."/>
            <person name="Hu Y."/>
        </authorList>
    </citation>
    <scope>NUCLEOTIDE SEQUENCE</scope>
    <source>
        <strain evidence="7">HB171785</strain>
    </source>
</reference>
<dbReference type="PANTHER" id="PTHR43471:SF3">
    <property type="entry name" value="ABC TRANSPORTER PERMEASE PROTEIN NATB"/>
    <property type="match status" value="1"/>
</dbReference>
<feature type="transmembrane region" description="Helical" evidence="5">
    <location>
        <begin position="21"/>
        <end position="45"/>
    </location>
</feature>
<organism evidence="7 8">
    <name type="scientific">Neiella litorisoli</name>
    <dbReference type="NCBI Taxonomy" id="2771431"/>
    <lineage>
        <taxon>Bacteria</taxon>
        <taxon>Pseudomonadati</taxon>
        <taxon>Pseudomonadota</taxon>
        <taxon>Gammaproteobacteria</taxon>
        <taxon>Alteromonadales</taxon>
        <taxon>Echinimonadaceae</taxon>
        <taxon>Neiella</taxon>
    </lineage>
</organism>
<keyword evidence="8" id="KW-1185">Reference proteome</keyword>